<accession>A0A2K1P5N5</accession>
<name>A0A2K1P5N5_9BACT</name>
<evidence type="ECO:0000313" key="1">
    <source>
        <dbReference type="EMBL" id="PNR98091.1"/>
    </source>
</evidence>
<proteinExistence type="predicted"/>
<sequence>MKNKLIRGRKKHNVGKLFNIILFENFNIVYKIGKFFVKKDESIILVIGRSRGNKGEDGDVEKRFLLRK</sequence>
<gene>
    <name evidence="1" type="ORF">X929_00535</name>
</gene>
<dbReference type="Proteomes" id="UP000236434">
    <property type="component" value="Unassembled WGS sequence"/>
</dbReference>
<organism evidence="1 2">
    <name type="scientific">Petrotoga olearia DSM 13574</name>
    <dbReference type="NCBI Taxonomy" id="1122955"/>
    <lineage>
        <taxon>Bacteria</taxon>
        <taxon>Thermotogati</taxon>
        <taxon>Thermotogota</taxon>
        <taxon>Thermotogae</taxon>
        <taxon>Petrotogales</taxon>
        <taxon>Petrotogaceae</taxon>
        <taxon>Petrotoga</taxon>
    </lineage>
</organism>
<dbReference type="EMBL" id="AZRL01000003">
    <property type="protein sequence ID" value="PNR98091.1"/>
    <property type="molecule type" value="Genomic_DNA"/>
</dbReference>
<evidence type="ECO:0000313" key="2">
    <source>
        <dbReference type="Proteomes" id="UP000236434"/>
    </source>
</evidence>
<comment type="caution">
    <text evidence="1">The sequence shown here is derived from an EMBL/GenBank/DDBJ whole genome shotgun (WGS) entry which is preliminary data.</text>
</comment>
<dbReference type="AlphaFoldDB" id="A0A2K1P5N5"/>
<protein>
    <submittedName>
        <fullName evidence="1">Uncharacterized protein</fullName>
    </submittedName>
</protein>
<reference evidence="1 2" key="1">
    <citation type="submission" date="2013-12" db="EMBL/GenBank/DDBJ databases">
        <title>Comparative genomics of Petrotoga isolates.</title>
        <authorList>
            <person name="Nesbo C.L."/>
            <person name="Charchuk R."/>
            <person name="Chow K."/>
        </authorList>
    </citation>
    <scope>NUCLEOTIDE SEQUENCE [LARGE SCALE GENOMIC DNA]</scope>
    <source>
        <strain evidence="1 2">DSM 13574</strain>
    </source>
</reference>
<dbReference type="RefSeq" id="WP_103066123.1">
    <property type="nucleotide sequence ID" value="NZ_AZRL01000003.1"/>
</dbReference>